<feature type="region of interest" description="Disordered" evidence="1">
    <location>
        <begin position="1"/>
        <end position="25"/>
    </location>
</feature>
<accession>A0A840QDZ6</accession>
<evidence type="ECO:0000313" key="2">
    <source>
        <dbReference type="EMBL" id="MBB5156789.1"/>
    </source>
</evidence>
<dbReference type="EMBL" id="JACHIW010000001">
    <property type="protein sequence ID" value="MBB5156789.1"/>
    <property type="molecule type" value="Genomic_DNA"/>
</dbReference>
<gene>
    <name evidence="2" type="ORF">BJ970_004323</name>
</gene>
<feature type="compositionally biased region" description="Basic and acidic residues" evidence="1">
    <location>
        <begin position="12"/>
        <end position="21"/>
    </location>
</feature>
<protein>
    <submittedName>
        <fullName evidence="2">Uncharacterized protein</fullName>
    </submittedName>
</protein>
<organism evidence="2 3">
    <name type="scientific">Saccharopolyspora phatthalungensis</name>
    <dbReference type="NCBI Taxonomy" id="664693"/>
    <lineage>
        <taxon>Bacteria</taxon>
        <taxon>Bacillati</taxon>
        <taxon>Actinomycetota</taxon>
        <taxon>Actinomycetes</taxon>
        <taxon>Pseudonocardiales</taxon>
        <taxon>Pseudonocardiaceae</taxon>
        <taxon>Saccharopolyspora</taxon>
    </lineage>
</organism>
<dbReference type="Proteomes" id="UP000584374">
    <property type="component" value="Unassembled WGS sequence"/>
</dbReference>
<dbReference type="AlphaFoldDB" id="A0A840QDZ6"/>
<reference evidence="2 3" key="1">
    <citation type="submission" date="2020-08" db="EMBL/GenBank/DDBJ databases">
        <title>Sequencing the genomes of 1000 actinobacteria strains.</title>
        <authorList>
            <person name="Klenk H.-P."/>
        </authorList>
    </citation>
    <scope>NUCLEOTIDE SEQUENCE [LARGE SCALE GENOMIC DNA]</scope>
    <source>
        <strain evidence="2 3">DSM 45584</strain>
    </source>
</reference>
<name>A0A840QDZ6_9PSEU</name>
<sequence length="44" mass="4819">MSPSVGAPVGHDYTDPADADRLPGMINDENEMFDCTVRIPAEQR</sequence>
<keyword evidence="3" id="KW-1185">Reference proteome</keyword>
<evidence type="ECO:0000313" key="3">
    <source>
        <dbReference type="Proteomes" id="UP000584374"/>
    </source>
</evidence>
<evidence type="ECO:0000256" key="1">
    <source>
        <dbReference type="SAM" id="MobiDB-lite"/>
    </source>
</evidence>
<comment type="caution">
    <text evidence="2">The sequence shown here is derived from an EMBL/GenBank/DDBJ whole genome shotgun (WGS) entry which is preliminary data.</text>
</comment>
<proteinExistence type="predicted"/>
<dbReference type="RefSeq" id="WP_281399464.1">
    <property type="nucleotide sequence ID" value="NZ_JACHIW010000001.1"/>
</dbReference>